<feature type="transmembrane region" description="Helical" evidence="8">
    <location>
        <begin position="72"/>
        <end position="99"/>
    </location>
</feature>
<reference evidence="10 11" key="1">
    <citation type="submission" date="2020-08" db="EMBL/GenBank/DDBJ databases">
        <title>Genomic Encyclopedia of Type Strains, Phase IV (KMG-IV): sequencing the most valuable type-strain genomes for metagenomic binning, comparative biology and taxonomic classification.</title>
        <authorList>
            <person name="Goeker M."/>
        </authorList>
    </citation>
    <scope>NUCLEOTIDE SEQUENCE [LARGE SCALE GENOMIC DNA]</scope>
    <source>
        <strain evidence="10 11">DSM 7050</strain>
    </source>
</reference>
<feature type="transmembrane region" description="Helical" evidence="8">
    <location>
        <begin position="12"/>
        <end position="39"/>
    </location>
</feature>
<dbReference type="PROSITE" id="PS50928">
    <property type="entry name" value="ABC_TM1"/>
    <property type="match status" value="1"/>
</dbReference>
<keyword evidence="3" id="KW-1003">Cell membrane</keyword>
<dbReference type="RefSeq" id="WP_183263817.1">
    <property type="nucleotide sequence ID" value="NZ_BAAAVZ010000009.1"/>
</dbReference>
<evidence type="ECO:0000256" key="6">
    <source>
        <dbReference type="ARBA" id="ARBA00022989"/>
    </source>
</evidence>
<evidence type="ECO:0000256" key="4">
    <source>
        <dbReference type="ARBA" id="ARBA00022519"/>
    </source>
</evidence>
<protein>
    <submittedName>
        <fullName evidence="10">Multiple sugar transport system permease protein/putative spermidine/putrescine transport system permease protein</fullName>
    </submittedName>
</protein>
<keyword evidence="5 8" id="KW-0812">Transmembrane</keyword>
<dbReference type="Pfam" id="PF00528">
    <property type="entry name" value="BPD_transp_1"/>
    <property type="match status" value="1"/>
</dbReference>
<keyword evidence="6 8" id="KW-1133">Transmembrane helix</keyword>
<dbReference type="Gene3D" id="1.10.3720.10">
    <property type="entry name" value="MetI-like"/>
    <property type="match status" value="1"/>
</dbReference>
<proteinExistence type="inferred from homology"/>
<keyword evidence="11" id="KW-1185">Reference proteome</keyword>
<comment type="caution">
    <text evidence="10">The sequence shown here is derived from an EMBL/GenBank/DDBJ whole genome shotgun (WGS) entry which is preliminary data.</text>
</comment>
<dbReference type="InterPro" id="IPR000515">
    <property type="entry name" value="MetI-like"/>
</dbReference>
<evidence type="ECO:0000313" key="11">
    <source>
        <dbReference type="Proteomes" id="UP000539538"/>
    </source>
</evidence>
<evidence type="ECO:0000256" key="2">
    <source>
        <dbReference type="ARBA" id="ARBA00022448"/>
    </source>
</evidence>
<feature type="transmembrane region" description="Helical" evidence="8">
    <location>
        <begin position="240"/>
        <end position="263"/>
    </location>
</feature>
<keyword evidence="10" id="KW-0762">Sugar transport</keyword>
<dbReference type="SUPFAM" id="SSF161098">
    <property type="entry name" value="MetI-like"/>
    <property type="match status" value="1"/>
</dbReference>
<dbReference type="InterPro" id="IPR035906">
    <property type="entry name" value="MetI-like_sf"/>
</dbReference>
<dbReference type="PANTHER" id="PTHR43357:SF4">
    <property type="entry name" value="INNER MEMBRANE ABC TRANSPORTER PERMEASE PROTEIN YDCV"/>
    <property type="match status" value="1"/>
</dbReference>
<evidence type="ECO:0000256" key="5">
    <source>
        <dbReference type="ARBA" id="ARBA00022692"/>
    </source>
</evidence>
<dbReference type="EMBL" id="JACHOT010000006">
    <property type="protein sequence ID" value="MBB4652182.1"/>
    <property type="molecule type" value="Genomic_DNA"/>
</dbReference>
<feature type="transmembrane region" description="Helical" evidence="8">
    <location>
        <begin position="111"/>
        <end position="133"/>
    </location>
</feature>
<feature type="domain" description="ABC transmembrane type-1" evidence="9">
    <location>
        <begin position="73"/>
        <end position="263"/>
    </location>
</feature>
<dbReference type="Proteomes" id="UP000539538">
    <property type="component" value="Unassembled WGS sequence"/>
</dbReference>
<feature type="transmembrane region" description="Helical" evidence="8">
    <location>
        <begin position="139"/>
        <end position="161"/>
    </location>
</feature>
<evidence type="ECO:0000256" key="8">
    <source>
        <dbReference type="RuleBase" id="RU363032"/>
    </source>
</evidence>
<name>A0ABR6L5X6_9HYPH</name>
<comment type="similarity">
    <text evidence="8">Belongs to the binding-protein-dependent transport system permease family.</text>
</comment>
<dbReference type="CDD" id="cd06261">
    <property type="entry name" value="TM_PBP2"/>
    <property type="match status" value="1"/>
</dbReference>
<evidence type="ECO:0000256" key="7">
    <source>
        <dbReference type="ARBA" id="ARBA00023136"/>
    </source>
</evidence>
<evidence type="ECO:0000259" key="9">
    <source>
        <dbReference type="PROSITE" id="PS50928"/>
    </source>
</evidence>
<sequence length="279" mass="29913">MSGSPRARRNQALIGFGLYAYLALTLAFPVAIVALWAFYDPAVGWFPPDIIPRSFSLSAWREVLADRNVLPAAALSLFVSVVVTVLTGSLAFPTAWALAQFPFRLKRLVEIFVLAPVIVPGIVVAVSLGEIFFRFGLAGTVLGVILVQIVGTLPFMIRILTATIEGIPRELIYAARTLGASPFVAVTRIALPLAWPGFAAGGLLTFIASFEEFEKSFMVGAPKVRTLAVQLWSYLGGEVLVLPTAAVVTLILLTPMLVIFVLAERIGKDDVMAAGLGKL</sequence>
<keyword evidence="4" id="KW-0997">Cell inner membrane</keyword>
<evidence type="ECO:0000256" key="1">
    <source>
        <dbReference type="ARBA" id="ARBA00004429"/>
    </source>
</evidence>
<keyword evidence="7 8" id="KW-0472">Membrane</keyword>
<evidence type="ECO:0000256" key="3">
    <source>
        <dbReference type="ARBA" id="ARBA00022475"/>
    </source>
</evidence>
<dbReference type="PANTHER" id="PTHR43357">
    <property type="entry name" value="INNER MEMBRANE ABC TRANSPORTER PERMEASE PROTEIN YDCV"/>
    <property type="match status" value="1"/>
</dbReference>
<keyword evidence="2 8" id="KW-0813">Transport</keyword>
<gene>
    <name evidence="10" type="ORF">GGQ99_003958</name>
</gene>
<accession>A0ABR6L5X6</accession>
<evidence type="ECO:0000313" key="10">
    <source>
        <dbReference type="EMBL" id="MBB4652182.1"/>
    </source>
</evidence>
<organism evidence="10 11">
    <name type="scientific">Aminobacter niigataensis</name>
    <dbReference type="NCBI Taxonomy" id="83265"/>
    <lineage>
        <taxon>Bacteria</taxon>
        <taxon>Pseudomonadati</taxon>
        <taxon>Pseudomonadota</taxon>
        <taxon>Alphaproteobacteria</taxon>
        <taxon>Hyphomicrobiales</taxon>
        <taxon>Phyllobacteriaceae</taxon>
        <taxon>Aminobacter</taxon>
    </lineage>
</organism>
<comment type="subcellular location">
    <subcellularLocation>
        <location evidence="1">Cell inner membrane</location>
        <topology evidence="1">Multi-pass membrane protein</topology>
    </subcellularLocation>
    <subcellularLocation>
        <location evidence="8">Cell membrane</location>
        <topology evidence="8">Multi-pass membrane protein</topology>
    </subcellularLocation>
</comment>